<reference evidence="2" key="1">
    <citation type="submission" date="2020-11" db="EMBL/GenBank/DDBJ databases">
        <authorList>
            <person name="Whitehead M."/>
        </authorList>
    </citation>
    <scope>NUCLEOTIDE SEQUENCE</scope>
    <source>
        <strain evidence="2">EGII</strain>
    </source>
</reference>
<keyword evidence="3" id="KW-1185">Reference proteome</keyword>
<organism evidence="2 3">
    <name type="scientific">Ceratitis capitata</name>
    <name type="common">Mediterranean fruit fly</name>
    <name type="synonym">Tephritis capitata</name>
    <dbReference type="NCBI Taxonomy" id="7213"/>
    <lineage>
        <taxon>Eukaryota</taxon>
        <taxon>Metazoa</taxon>
        <taxon>Ecdysozoa</taxon>
        <taxon>Arthropoda</taxon>
        <taxon>Hexapoda</taxon>
        <taxon>Insecta</taxon>
        <taxon>Pterygota</taxon>
        <taxon>Neoptera</taxon>
        <taxon>Endopterygota</taxon>
        <taxon>Diptera</taxon>
        <taxon>Brachycera</taxon>
        <taxon>Muscomorpha</taxon>
        <taxon>Tephritoidea</taxon>
        <taxon>Tephritidae</taxon>
        <taxon>Ceratitis</taxon>
        <taxon>Ceratitis</taxon>
    </lineage>
</organism>
<feature type="compositionally biased region" description="Polar residues" evidence="1">
    <location>
        <begin position="44"/>
        <end position="60"/>
    </location>
</feature>
<comment type="caution">
    <text evidence="2">The sequence shown here is derived from an EMBL/GenBank/DDBJ whole genome shotgun (WGS) entry which is preliminary data.</text>
</comment>
<evidence type="ECO:0000256" key="1">
    <source>
        <dbReference type="SAM" id="MobiDB-lite"/>
    </source>
</evidence>
<evidence type="ECO:0000313" key="2">
    <source>
        <dbReference type="EMBL" id="CAD6995703.1"/>
    </source>
</evidence>
<protein>
    <submittedName>
        <fullName evidence="2">(Mediterranean fruit fly) hypothetical protein</fullName>
    </submittedName>
</protein>
<feature type="region of interest" description="Disordered" evidence="1">
    <location>
        <begin position="44"/>
        <end position="67"/>
    </location>
</feature>
<sequence>MSPLKLLRRPIFTKDSKRIVYLVLKCIVISFLQFEYDVLPHPRYSNSARSDGSTFISNQDVKNHLEL</sequence>
<name>A0A811UEN2_CERCA</name>
<proteinExistence type="predicted"/>
<accession>A0A811UEN2</accession>
<gene>
    <name evidence="2" type="ORF">CCAP1982_LOCUS4410</name>
</gene>
<feature type="non-terminal residue" evidence="2">
    <location>
        <position position="67"/>
    </location>
</feature>
<dbReference type="Proteomes" id="UP000606786">
    <property type="component" value="Unassembled WGS sequence"/>
</dbReference>
<dbReference type="EMBL" id="CAJHJT010000001">
    <property type="protein sequence ID" value="CAD6995703.1"/>
    <property type="molecule type" value="Genomic_DNA"/>
</dbReference>
<evidence type="ECO:0000313" key="3">
    <source>
        <dbReference type="Proteomes" id="UP000606786"/>
    </source>
</evidence>
<dbReference type="AlphaFoldDB" id="A0A811UEN2"/>